<name>A0A3S9HRH7_9BURK</name>
<comment type="similarity">
    <text evidence="2 6">Belongs to the cytochrome c oxidase subunit 3 family.</text>
</comment>
<evidence type="ECO:0000256" key="5">
    <source>
        <dbReference type="ARBA" id="ARBA00023136"/>
    </source>
</evidence>
<evidence type="ECO:0000256" key="3">
    <source>
        <dbReference type="ARBA" id="ARBA00022692"/>
    </source>
</evidence>
<evidence type="ECO:0000256" key="6">
    <source>
        <dbReference type="RuleBase" id="RU003376"/>
    </source>
</evidence>
<dbReference type="SUPFAM" id="SSF81452">
    <property type="entry name" value="Cytochrome c oxidase subunit III-like"/>
    <property type="match status" value="1"/>
</dbReference>
<sequence length="175" mass="19825">MWCFILAELLVFGIFFISYAITRSHHVELFNQSQKQLDRGTGFINTLLLVSSSYFVVRAIAALQRGQGKVCAKWLMTAITCGGFFVVLKFLEFAGKYDAGISMSTNNFYMFYLFLAFFHFMHVILGMLILGAIAIKAWQGGYSAAHHEGAETGAAYWHMVDLVWIILFPLIYVLH</sequence>
<keyword evidence="10" id="KW-1185">Reference proteome</keyword>
<dbReference type="PANTHER" id="PTHR11403">
    <property type="entry name" value="CYTOCHROME C OXIDASE SUBUNIT III"/>
    <property type="match status" value="1"/>
</dbReference>
<feature type="transmembrane region" description="Helical" evidence="7">
    <location>
        <begin position="111"/>
        <end position="135"/>
    </location>
</feature>
<dbReference type="Proteomes" id="UP000275663">
    <property type="component" value="Chromosome"/>
</dbReference>
<comment type="subcellular location">
    <subcellularLocation>
        <location evidence="6">Cell membrane</location>
        <topology evidence="6">Multi-pass membrane protein</topology>
    </subcellularLocation>
    <subcellularLocation>
        <location evidence="1">Membrane</location>
        <topology evidence="1">Multi-pass membrane protein</topology>
    </subcellularLocation>
</comment>
<evidence type="ECO:0000256" key="7">
    <source>
        <dbReference type="SAM" id="Phobius"/>
    </source>
</evidence>
<dbReference type="KEGG" id="upv:EJN92_21020"/>
<evidence type="ECO:0000256" key="4">
    <source>
        <dbReference type="ARBA" id="ARBA00022989"/>
    </source>
</evidence>
<dbReference type="Gene3D" id="1.20.120.80">
    <property type="entry name" value="Cytochrome c oxidase, subunit III, four-helix bundle"/>
    <property type="match status" value="1"/>
</dbReference>
<gene>
    <name evidence="9" type="ORF">EJN92_21020</name>
</gene>
<evidence type="ECO:0000256" key="2">
    <source>
        <dbReference type="ARBA" id="ARBA00010581"/>
    </source>
</evidence>
<feature type="transmembrane region" description="Helical" evidence="7">
    <location>
        <begin position="74"/>
        <end position="91"/>
    </location>
</feature>
<keyword evidence="3 6" id="KW-0812">Transmembrane</keyword>
<evidence type="ECO:0000313" key="9">
    <source>
        <dbReference type="EMBL" id="AZP14695.1"/>
    </source>
</evidence>
<reference evidence="9 10" key="1">
    <citation type="journal article" date="2011" name="Int. J. Syst. Evol. Microbiol.">
        <title>Description of Undibacterium oligocarboniphilum sp. nov., isolated from purified water, and Undibacterium pigrum strain CCUG 49012 as the type strain of Undibacterium parvum sp. nov., and emended descriptions of the genus Undibacterium and the species Undibacterium pigrum.</title>
        <authorList>
            <person name="Eder W."/>
            <person name="Wanner G."/>
            <person name="Ludwig W."/>
            <person name="Busse H.J."/>
            <person name="Ziemke-Kageler F."/>
            <person name="Lang E."/>
        </authorList>
    </citation>
    <scope>NUCLEOTIDE SEQUENCE [LARGE SCALE GENOMIC DNA]</scope>
    <source>
        <strain evidence="9 10">DSM 23061</strain>
    </source>
</reference>
<dbReference type="GO" id="GO:0004129">
    <property type="term" value="F:cytochrome-c oxidase activity"/>
    <property type="evidence" value="ECO:0007669"/>
    <property type="project" value="InterPro"/>
</dbReference>
<feature type="transmembrane region" description="Helical" evidence="7">
    <location>
        <begin position="43"/>
        <end position="62"/>
    </location>
</feature>
<proteinExistence type="inferred from homology"/>
<dbReference type="GO" id="GO:0005886">
    <property type="term" value="C:plasma membrane"/>
    <property type="evidence" value="ECO:0007669"/>
    <property type="project" value="UniProtKB-SubCell"/>
</dbReference>
<evidence type="ECO:0000259" key="8">
    <source>
        <dbReference type="PROSITE" id="PS50253"/>
    </source>
</evidence>
<dbReference type="GO" id="GO:0019646">
    <property type="term" value="P:aerobic electron transport chain"/>
    <property type="evidence" value="ECO:0007669"/>
    <property type="project" value="InterPro"/>
</dbReference>
<dbReference type="InterPro" id="IPR035973">
    <property type="entry name" value="Cyt_c_oxidase_su3-like_sf"/>
</dbReference>
<dbReference type="OrthoDB" id="9810850at2"/>
<dbReference type="Pfam" id="PF00510">
    <property type="entry name" value="COX3"/>
    <property type="match status" value="1"/>
</dbReference>
<dbReference type="AlphaFoldDB" id="A0A3S9HRH7"/>
<evidence type="ECO:0000313" key="10">
    <source>
        <dbReference type="Proteomes" id="UP000275663"/>
    </source>
</evidence>
<organism evidence="9 10">
    <name type="scientific">Undibacterium parvum</name>
    <dbReference type="NCBI Taxonomy" id="401471"/>
    <lineage>
        <taxon>Bacteria</taxon>
        <taxon>Pseudomonadati</taxon>
        <taxon>Pseudomonadota</taxon>
        <taxon>Betaproteobacteria</taxon>
        <taxon>Burkholderiales</taxon>
        <taxon>Oxalobacteraceae</taxon>
        <taxon>Undibacterium</taxon>
    </lineage>
</organism>
<accession>A0A3S9HRH7</accession>
<dbReference type="CDD" id="cd02862">
    <property type="entry name" value="NorE_like"/>
    <property type="match status" value="1"/>
</dbReference>
<feature type="domain" description="Heme-copper oxidase subunit III family profile" evidence="8">
    <location>
        <begin position="1"/>
        <end position="175"/>
    </location>
</feature>
<dbReference type="PROSITE" id="PS50253">
    <property type="entry name" value="COX3"/>
    <property type="match status" value="1"/>
</dbReference>
<protein>
    <submittedName>
        <fullName evidence="9">Cytochrome c oxidase subunit 3 family protein</fullName>
    </submittedName>
</protein>
<dbReference type="InterPro" id="IPR013833">
    <property type="entry name" value="Cyt_c_oxidase_su3_a-hlx"/>
</dbReference>
<feature type="transmembrane region" description="Helical" evidence="7">
    <location>
        <begin position="6"/>
        <end position="22"/>
    </location>
</feature>
<dbReference type="PANTHER" id="PTHR11403:SF6">
    <property type="entry name" value="NITRIC OXIDE REDUCTASE SUBUNIT E"/>
    <property type="match status" value="1"/>
</dbReference>
<dbReference type="InterPro" id="IPR024791">
    <property type="entry name" value="Cyt_c/ubiquinol_Oxase_su3"/>
</dbReference>
<keyword evidence="5 7" id="KW-0472">Membrane</keyword>
<feature type="transmembrane region" description="Helical" evidence="7">
    <location>
        <begin position="155"/>
        <end position="174"/>
    </location>
</feature>
<keyword evidence="4 7" id="KW-1133">Transmembrane helix</keyword>
<evidence type="ECO:0000256" key="1">
    <source>
        <dbReference type="ARBA" id="ARBA00004141"/>
    </source>
</evidence>
<dbReference type="EMBL" id="CP034464">
    <property type="protein sequence ID" value="AZP14695.1"/>
    <property type="molecule type" value="Genomic_DNA"/>
</dbReference>
<dbReference type="InterPro" id="IPR000298">
    <property type="entry name" value="Cyt_c_oxidase-like_su3"/>
</dbReference>